<dbReference type="AlphaFoldDB" id="A0A2A3LXG7"/>
<dbReference type="EMBL" id="NTME01000047">
    <property type="protein sequence ID" value="PBJ92528.1"/>
    <property type="molecule type" value="Genomic_DNA"/>
</dbReference>
<evidence type="ECO:0000313" key="2">
    <source>
        <dbReference type="Proteomes" id="UP000218102"/>
    </source>
</evidence>
<sequence length="137" mass="14600">MTTTSLDCTSRLPAVRPGFFEEAFQSYNVPPRIRAFAEAFCIRFDVRGICDPAYCANSAALKLKIGDGCGTFDHEKEPVENGIPLIGEQLLFSYSTCIQRAEPGTTADVINSMVKAALAGATVEELLPPPAAPAATS</sequence>
<comment type="caution">
    <text evidence="1">The sequence shown here is derived from an EMBL/GenBank/DDBJ whole genome shotgun (WGS) entry which is preliminary data.</text>
</comment>
<proteinExistence type="predicted"/>
<evidence type="ECO:0000313" key="1">
    <source>
        <dbReference type="EMBL" id="PBJ92528.1"/>
    </source>
</evidence>
<gene>
    <name evidence="1" type="ORF">CMV24_26770</name>
</gene>
<organism evidence="1 2">
    <name type="scientific">Pseudomonas plecoglossicida</name>
    <dbReference type="NCBI Taxonomy" id="70775"/>
    <lineage>
        <taxon>Bacteria</taxon>
        <taxon>Pseudomonadati</taxon>
        <taxon>Pseudomonadota</taxon>
        <taxon>Gammaproteobacteria</taxon>
        <taxon>Pseudomonadales</taxon>
        <taxon>Pseudomonadaceae</taxon>
        <taxon>Pseudomonas</taxon>
    </lineage>
</organism>
<dbReference type="Proteomes" id="UP000218102">
    <property type="component" value="Unassembled WGS sequence"/>
</dbReference>
<name>A0A2A3LXG7_PSEDL</name>
<reference evidence="1 2" key="1">
    <citation type="submission" date="2017-09" db="EMBL/GenBank/DDBJ databases">
        <authorList>
            <person name="Ehlers B."/>
            <person name="Leendertz F.H."/>
        </authorList>
    </citation>
    <scope>NUCLEOTIDE SEQUENCE [LARGE SCALE GENOMIC DNA]</scope>
    <source>
        <strain evidence="1 2">DJ-1</strain>
    </source>
</reference>
<dbReference type="RefSeq" id="WP_023383730.1">
    <property type="nucleotide sequence ID" value="NZ_NTME01000047.1"/>
</dbReference>
<protein>
    <submittedName>
        <fullName evidence="1">Uncharacterized protein</fullName>
    </submittedName>
</protein>
<accession>A0A2A3LXG7</accession>